<dbReference type="InterPro" id="IPR036047">
    <property type="entry name" value="F-box-like_dom_sf"/>
</dbReference>
<comment type="caution">
    <text evidence="1">The sequence shown here is derived from an EMBL/GenBank/DDBJ whole genome shotgun (WGS) entry which is preliminary data.</text>
</comment>
<reference evidence="1" key="1">
    <citation type="submission" date="2020-05" db="EMBL/GenBank/DDBJ databases">
        <title>Phylogenomic resolution of chytrid fungi.</title>
        <authorList>
            <person name="Stajich J.E."/>
            <person name="Amses K."/>
            <person name="Simmons R."/>
            <person name="Seto K."/>
            <person name="Myers J."/>
            <person name="Bonds A."/>
            <person name="Quandt C.A."/>
            <person name="Barry K."/>
            <person name="Liu P."/>
            <person name="Grigoriev I."/>
            <person name="Longcore J.E."/>
            <person name="James T.Y."/>
        </authorList>
    </citation>
    <scope>NUCLEOTIDE SEQUENCE</scope>
    <source>
        <strain evidence="1">PLAUS21</strain>
    </source>
</reference>
<keyword evidence="2" id="KW-1185">Reference proteome</keyword>
<proteinExistence type="predicted"/>
<gene>
    <name evidence="1" type="ORF">HK103_003460</name>
</gene>
<dbReference type="EMBL" id="JADGKB010000025">
    <property type="protein sequence ID" value="KAJ3258671.1"/>
    <property type="molecule type" value="Genomic_DNA"/>
</dbReference>
<dbReference type="AlphaFoldDB" id="A0AAD5Y4N4"/>
<evidence type="ECO:0000313" key="1">
    <source>
        <dbReference type="EMBL" id="KAJ3258671.1"/>
    </source>
</evidence>
<organism evidence="1 2">
    <name type="scientific">Boothiomyces macroporosus</name>
    <dbReference type="NCBI Taxonomy" id="261099"/>
    <lineage>
        <taxon>Eukaryota</taxon>
        <taxon>Fungi</taxon>
        <taxon>Fungi incertae sedis</taxon>
        <taxon>Chytridiomycota</taxon>
        <taxon>Chytridiomycota incertae sedis</taxon>
        <taxon>Chytridiomycetes</taxon>
        <taxon>Rhizophydiales</taxon>
        <taxon>Terramycetaceae</taxon>
        <taxon>Boothiomyces</taxon>
    </lineage>
</organism>
<evidence type="ECO:0000313" key="2">
    <source>
        <dbReference type="Proteomes" id="UP001210925"/>
    </source>
</evidence>
<dbReference type="Proteomes" id="UP001210925">
    <property type="component" value="Unassembled WGS sequence"/>
</dbReference>
<name>A0AAD5Y4N4_9FUNG</name>
<protein>
    <recommendedName>
        <fullName evidence="3">F-box domain-containing protein</fullName>
    </recommendedName>
</protein>
<evidence type="ECO:0008006" key="3">
    <source>
        <dbReference type="Google" id="ProtNLM"/>
    </source>
</evidence>
<accession>A0AAD5Y4N4</accession>
<sequence>MDPSFNSLPYEISSLIFTFLTPDSAQIFSIASKYCNKLSTDSTNRAILFLKYYGKGQALYKTYTYHRSILDVTITSIMLKNGALFPRFLAQLSVQDFQSKTHNPPSTPLYVFFVNQAFNSYKELANFKLNDHREFERLVRVPNPNSKENIEKLKTLITKFGFFPTLDQSHRIVAESLYLLGNIDLVLISDLQRYTGLDITEFQEGVMDRVLEHAMSTKYVQNFLDVGFNLTDRTIKKGIAGARPIVFSILANLVSKTKLKVLAEDTIYELFGPYLNRMESLNISWDSTAVQRIIHHFNISDEAIERALLDDPSKTCTYTKVHPNFPVTRPYLKSRPYFIWSWILDTFGPHHRLSIACFDDALSRAVADQTLHDLLDNFLEQGMVLRPRHVKILACRVLHRNMTSNALQIFIHLKKQLQERRRLATSKFSSSFDEITQVHEPELQGFLEALNRDMLLNDDWKTKSSTIQLGGGINGGTYQISRTPTDVLRFIDVGKAIVQDLESWGITCRENLPKNAVDDVTVFNRIKTYCISNNSWFKNSSVSPM</sequence>
<dbReference type="SUPFAM" id="SSF81383">
    <property type="entry name" value="F-box domain"/>
    <property type="match status" value="1"/>
</dbReference>